<dbReference type="Proteomes" id="UP000199682">
    <property type="component" value="Unassembled WGS sequence"/>
</dbReference>
<reference evidence="2" key="1">
    <citation type="submission" date="2016-10" db="EMBL/GenBank/DDBJ databases">
        <authorList>
            <person name="Varghese N."/>
            <person name="Submissions S."/>
        </authorList>
    </citation>
    <scope>NUCLEOTIDE SEQUENCE [LARGE SCALE GENOMIC DNA]</scope>
    <source>
        <strain evidence="2">DSM 44796</strain>
    </source>
</reference>
<accession>A0A1G9YTP5</accession>
<sequence>MQDRALSCLDVVERRFAELTTFPNALALDGVRLGCGLPARLEPLDEIRVLLLKRQTTWLTKDAVWKELVQRAHKEPEPWIMAAAGMMVPGLKHIAGKLNPRYPGDKADLDSEILEGFLQSLDLAEDDQSKVYSQLYYGAFRKGHEACNRESRLRRQNAAVDDAIGIRRKVNGHPDLILADAVLGSALTEEQAGLLSAVHLDGENRHVVAGRCGLSRYGCQEALARAERKLLGFLNDRIPDSAA</sequence>
<evidence type="ECO:0000313" key="2">
    <source>
        <dbReference type="Proteomes" id="UP000199682"/>
    </source>
</evidence>
<evidence type="ECO:0000313" key="1">
    <source>
        <dbReference type="EMBL" id="SDN11763.1"/>
    </source>
</evidence>
<gene>
    <name evidence="1" type="ORF">SAMN04488074_13517</name>
</gene>
<dbReference type="EMBL" id="FNET01000035">
    <property type="protein sequence ID" value="SDN11763.1"/>
    <property type="molecule type" value="Genomic_DNA"/>
</dbReference>
<evidence type="ECO:0008006" key="3">
    <source>
        <dbReference type="Google" id="ProtNLM"/>
    </source>
</evidence>
<protein>
    <recommendedName>
        <fullName evidence="3">DNA-directed RNA polymerase specialized sigma subunit, sigma24 family</fullName>
    </recommendedName>
</protein>
<organism evidence="1 2">
    <name type="scientific">Lentzea albidocapillata subsp. violacea</name>
    <dbReference type="NCBI Taxonomy" id="128104"/>
    <lineage>
        <taxon>Bacteria</taxon>
        <taxon>Bacillati</taxon>
        <taxon>Actinomycetota</taxon>
        <taxon>Actinomycetes</taxon>
        <taxon>Pseudonocardiales</taxon>
        <taxon>Pseudonocardiaceae</taxon>
        <taxon>Lentzea</taxon>
    </lineage>
</organism>
<dbReference type="AlphaFoldDB" id="A0A1G9YTP5"/>
<proteinExistence type="predicted"/>
<name>A0A1G9YTP5_9PSEU</name>